<dbReference type="SUPFAM" id="SSF52042">
    <property type="entry name" value="Ribosomal protein L32e"/>
    <property type="match status" value="1"/>
</dbReference>
<dbReference type="PANTHER" id="PTHR23413:SF1">
    <property type="entry name" value="RIBOSOMAL PROTEIN L32"/>
    <property type="match status" value="1"/>
</dbReference>
<evidence type="ECO:0000313" key="6">
    <source>
        <dbReference type="EMBL" id="AOZ56025.1"/>
    </source>
</evidence>
<proteinExistence type="inferred from homology"/>
<keyword evidence="3" id="KW-0687">Ribonucleoprotein</keyword>
<dbReference type="InterPro" id="IPR001515">
    <property type="entry name" value="Ribosomal_eL32"/>
</dbReference>
<evidence type="ECO:0000256" key="5">
    <source>
        <dbReference type="ARBA" id="ARBA00035377"/>
    </source>
</evidence>
<accession>A0A1L2JJZ6</accession>
<dbReference type="InterPro" id="IPR036351">
    <property type="entry name" value="Ribosomal_eL32_sf"/>
</dbReference>
<dbReference type="PANTHER" id="PTHR23413">
    <property type="entry name" value="60S RIBOSOMAL PROTEIN L32 AND DNA-DIRECTED RNA POLYMERASE II, SUBUNIT N"/>
    <property type="match status" value="1"/>
</dbReference>
<sequence length="140" mass="15932">MQKVCLAGISPSKLRRLRRRFKKPNFTNLAAAKFKRVRDRWKRPRGLDNPHRKALSGRPALVKVGYRTMKAIRGLHPSGRIPLIVHNVSELEKVKDNLDKYIVIIGRAVGFKKKLEIYEKAEKMGALVANPPKEVAEVGE</sequence>
<name>A0A1L2JJZ6_9CREN</name>
<dbReference type="SMART" id="SM01393">
    <property type="entry name" value="Ribosomal_L32e"/>
    <property type="match status" value="1"/>
</dbReference>
<dbReference type="EMBL" id="KX764938">
    <property type="protein sequence ID" value="AOZ56025.1"/>
    <property type="molecule type" value="Genomic_DNA"/>
</dbReference>
<keyword evidence="2 6" id="KW-0689">Ribosomal protein</keyword>
<comment type="similarity">
    <text evidence="1">Belongs to the eukaryotic ribosomal protein eL32 family.</text>
</comment>
<dbReference type="GO" id="GO:0006412">
    <property type="term" value="P:translation"/>
    <property type="evidence" value="ECO:0007669"/>
    <property type="project" value="InterPro"/>
</dbReference>
<dbReference type="NCBIfam" id="NF006332">
    <property type="entry name" value="PRK08562.1"/>
    <property type="match status" value="1"/>
</dbReference>
<evidence type="ECO:0000256" key="2">
    <source>
        <dbReference type="ARBA" id="ARBA00022980"/>
    </source>
</evidence>
<dbReference type="GO" id="GO:0022625">
    <property type="term" value="C:cytosolic large ribosomal subunit"/>
    <property type="evidence" value="ECO:0007669"/>
    <property type="project" value="TreeGrafter"/>
</dbReference>
<evidence type="ECO:0000256" key="1">
    <source>
        <dbReference type="ARBA" id="ARBA00008431"/>
    </source>
</evidence>
<dbReference type="AlphaFoldDB" id="A0A1L2JJZ6"/>
<dbReference type="Pfam" id="PF01655">
    <property type="entry name" value="Ribosomal_L32e"/>
    <property type="match status" value="1"/>
</dbReference>
<organism evidence="6">
    <name type="scientific">uncultured korarchaeote</name>
    <dbReference type="NCBI Taxonomy" id="161241"/>
    <lineage>
        <taxon>Archaea</taxon>
        <taxon>Thermoproteota</taxon>
        <taxon>environmental samples</taxon>
    </lineage>
</organism>
<evidence type="ECO:0000256" key="4">
    <source>
        <dbReference type="ARBA" id="ARBA00035229"/>
    </source>
</evidence>
<evidence type="ECO:0000256" key="3">
    <source>
        <dbReference type="ARBA" id="ARBA00023274"/>
    </source>
</evidence>
<reference evidence="6" key="1">
    <citation type="journal article" date="2017" name="Nature">
        <title>Metagenomic exploration of ASGARD archaea illuminates the origin of cellular complexity in eukaryotes.</title>
        <authorList>
            <person name="Zaremba-Niedzwiedzka K."/>
            <person name="Caceres E.F."/>
            <person name="Saw J.H.W."/>
            <person name="Backstrom D."/>
            <person name="Juzokaite L."/>
            <person name="Vancaester E."/>
            <person name="Seitz K.W."/>
            <person name="Anantharaman K."/>
            <person name="Starnawski P."/>
            <person name="Kjeldsen K.U."/>
            <person name="Stott M.B."/>
            <person name="Nunoura T."/>
            <person name="Banfield J.F."/>
            <person name="Schramm A."/>
            <person name="Baker B.J."/>
            <person name="Spang A."/>
            <person name="Ettema T.J.G."/>
        </authorList>
    </citation>
    <scope>NUCLEOTIDE SEQUENCE</scope>
    <source>
        <strain evidence="6">TIV_3</strain>
    </source>
</reference>
<dbReference type="InterPro" id="IPR023654">
    <property type="entry name" value="Ribosomal_eL32_arc"/>
</dbReference>
<dbReference type="GO" id="GO:0003735">
    <property type="term" value="F:structural constituent of ribosome"/>
    <property type="evidence" value="ECO:0007669"/>
    <property type="project" value="InterPro"/>
</dbReference>
<protein>
    <recommendedName>
        <fullName evidence="4">Large ribosomal subunit protein eL32</fullName>
    </recommendedName>
    <alternativeName>
        <fullName evidence="5">50S ribosomal protein L32e</fullName>
    </alternativeName>
</protein>